<dbReference type="InterPro" id="IPR003837">
    <property type="entry name" value="GatC"/>
</dbReference>
<proteinExistence type="inferred from homology"/>
<dbReference type="EMBL" id="JAOYOD010000001">
    <property type="protein sequence ID" value="MCV9388692.1"/>
    <property type="molecule type" value="Genomic_DNA"/>
</dbReference>
<dbReference type="SUPFAM" id="SSF141000">
    <property type="entry name" value="Glu-tRNAGln amidotransferase C subunit"/>
    <property type="match status" value="1"/>
</dbReference>
<dbReference type="PANTHER" id="PTHR15004">
    <property type="entry name" value="GLUTAMYL-TRNA(GLN) AMIDOTRANSFERASE SUBUNIT C, MITOCHONDRIAL"/>
    <property type="match status" value="1"/>
</dbReference>
<dbReference type="Pfam" id="PF02686">
    <property type="entry name" value="GatC"/>
    <property type="match status" value="1"/>
</dbReference>
<keyword evidence="1" id="KW-0067">ATP-binding</keyword>
<reference evidence="2 3" key="1">
    <citation type="submission" date="2022-10" db="EMBL/GenBank/DDBJ databases">
        <title>Comparative genomics and taxonomic characterization of three novel marine species of genus Reichenbachiella exhibiting antioxidant and polysaccharide degradation activities.</title>
        <authorList>
            <person name="Muhammad N."/>
            <person name="Lee Y.-J."/>
            <person name="Ko J."/>
            <person name="Kim S.-G."/>
        </authorList>
    </citation>
    <scope>NUCLEOTIDE SEQUENCE [LARGE SCALE GENOMIC DNA]</scope>
    <source>
        <strain evidence="2 3">ABR2-5</strain>
    </source>
</reference>
<dbReference type="InterPro" id="IPR036113">
    <property type="entry name" value="Asp/Glu-ADT_sf_sub_c"/>
</dbReference>
<dbReference type="HAMAP" id="MF_00122">
    <property type="entry name" value="GatC"/>
    <property type="match status" value="1"/>
</dbReference>
<organism evidence="2 3">
    <name type="scientific">Reichenbachiella ulvae</name>
    <dbReference type="NCBI Taxonomy" id="2980104"/>
    <lineage>
        <taxon>Bacteria</taxon>
        <taxon>Pseudomonadati</taxon>
        <taxon>Bacteroidota</taxon>
        <taxon>Cytophagia</taxon>
        <taxon>Cytophagales</taxon>
        <taxon>Reichenbachiellaceae</taxon>
        <taxon>Reichenbachiella</taxon>
    </lineage>
</organism>
<evidence type="ECO:0000313" key="2">
    <source>
        <dbReference type="EMBL" id="MCV9388692.1"/>
    </source>
</evidence>
<keyword evidence="1" id="KW-0547">Nucleotide-binding</keyword>
<dbReference type="NCBIfam" id="TIGR00135">
    <property type="entry name" value="gatC"/>
    <property type="match status" value="1"/>
</dbReference>
<dbReference type="Proteomes" id="UP001300692">
    <property type="component" value="Unassembled WGS sequence"/>
</dbReference>
<accession>A0ABT3CYC1</accession>
<dbReference type="EC" id="6.3.5.-" evidence="1"/>
<dbReference type="Gene3D" id="1.10.20.60">
    <property type="entry name" value="Glu-tRNAGln amidotransferase C subunit, N-terminal domain"/>
    <property type="match status" value="1"/>
</dbReference>
<evidence type="ECO:0000256" key="1">
    <source>
        <dbReference type="HAMAP-Rule" id="MF_00122"/>
    </source>
</evidence>
<comment type="catalytic activity">
    <reaction evidence="1">
        <text>L-glutamyl-tRNA(Gln) + L-glutamine + ATP + H2O = L-glutaminyl-tRNA(Gln) + L-glutamate + ADP + phosphate + H(+)</text>
        <dbReference type="Rhea" id="RHEA:17521"/>
        <dbReference type="Rhea" id="RHEA-COMP:9681"/>
        <dbReference type="Rhea" id="RHEA-COMP:9684"/>
        <dbReference type="ChEBI" id="CHEBI:15377"/>
        <dbReference type="ChEBI" id="CHEBI:15378"/>
        <dbReference type="ChEBI" id="CHEBI:29985"/>
        <dbReference type="ChEBI" id="CHEBI:30616"/>
        <dbReference type="ChEBI" id="CHEBI:43474"/>
        <dbReference type="ChEBI" id="CHEBI:58359"/>
        <dbReference type="ChEBI" id="CHEBI:78520"/>
        <dbReference type="ChEBI" id="CHEBI:78521"/>
        <dbReference type="ChEBI" id="CHEBI:456216"/>
    </reaction>
</comment>
<evidence type="ECO:0000313" key="3">
    <source>
        <dbReference type="Proteomes" id="UP001300692"/>
    </source>
</evidence>
<name>A0ABT3CYC1_9BACT</name>
<gene>
    <name evidence="1 2" type="primary">gatC</name>
    <name evidence="2" type="ORF">N7U62_18565</name>
</gene>
<dbReference type="PANTHER" id="PTHR15004:SF0">
    <property type="entry name" value="GLUTAMYL-TRNA(GLN) AMIDOTRANSFERASE SUBUNIT C, MITOCHONDRIAL"/>
    <property type="match status" value="1"/>
</dbReference>
<keyword evidence="3" id="KW-1185">Reference proteome</keyword>
<comment type="similarity">
    <text evidence="1">Belongs to the GatC family.</text>
</comment>
<comment type="subunit">
    <text evidence="1">Heterotrimer of A, B and C subunits.</text>
</comment>
<dbReference type="RefSeq" id="WP_264139588.1">
    <property type="nucleotide sequence ID" value="NZ_JAOYOD010000001.1"/>
</dbReference>
<keyword evidence="1" id="KW-0436">Ligase</keyword>
<comment type="function">
    <text evidence="1">Allows the formation of correctly charged Asn-tRNA(Asn) or Gln-tRNA(Gln) through the transamidation of misacylated Asp-tRNA(Asn) or Glu-tRNA(Gln) in organisms which lack either or both of asparaginyl-tRNA or glutaminyl-tRNA synthetases. The reaction takes place in the presence of glutamine and ATP through an activated phospho-Asp-tRNA(Asn) or phospho-Glu-tRNA(Gln).</text>
</comment>
<protein>
    <recommendedName>
        <fullName evidence="1">Aspartyl/glutamyl-tRNA(Asn/Gln) amidotransferase subunit C</fullName>
        <shortName evidence="1">Asp/Glu-ADT subunit C</shortName>
        <ecNumber evidence="1">6.3.5.-</ecNumber>
    </recommendedName>
</protein>
<keyword evidence="1" id="KW-0648">Protein biosynthesis</keyword>
<comment type="caution">
    <text evidence="2">The sequence shown here is derived from an EMBL/GenBank/DDBJ whole genome shotgun (WGS) entry which is preliminary data.</text>
</comment>
<sequence length="96" mass="10702">MSAIDRNTVQKLAHLSRLELSENQEEKMIGDLGAILDWVEQLDEVDTENVAPLASVNEEASVLRVDKAVNYFQNNEATKNAPEKEGDYFVVPKVLG</sequence>
<comment type="catalytic activity">
    <reaction evidence="1">
        <text>L-aspartyl-tRNA(Asn) + L-glutamine + ATP + H2O = L-asparaginyl-tRNA(Asn) + L-glutamate + ADP + phosphate + 2 H(+)</text>
        <dbReference type="Rhea" id="RHEA:14513"/>
        <dbReference type="Rhea" id="RHEA-COMP:9674"/>
        <dbReference type="Rhea" id="RHEA-COMP:9677"/>
        <dbReference type="ChEBI" id="CHEBI:15377"/>
        <dbReference type="ChEBI" id="CHEBI:15378"/>
        <dbReference type="ChEBI" id="CHEBI:29985"/>
        <dbReference type="ChEBI" id="CHEBI:30616"/>
        <dbReference type="ChEBI" id="CHEBI:43474"/>
        <dbReference type="ChEBI" id="CHEBI:58359"/>
        <dbReference type="ChEBI" id="CHEBI:78515"/>
        <dbReference type="ChEBI" id="CHEBI:78516"/>
        <dbReference type="ChEBI" id="CHEBI:456216"/>
    </reaction>
</comment>